<keyword evidence="3" id="KW-1185">Reference proteome</keyword>
<sequence>MDLETERLVLHPLTIAEAEGLTEGRPSGAGWAPGYPTDSDLAGARRYLATCVHAGDPQPFGAYEIRRREDGLAIGGLGFHGAADERGAVTIGYGLIPAAQGKGYATEALRGLLRFARDSGVTAVEGDTDLGNVASQRVMAAVGMEFVGADDRLMYYRITWENRLRAPHTVEA</sequence>
<dbReference type="Pfam" id="PF13302">
    <property type="entry name" value="Acetyltransf_3"/>
    <property type="match status" value="1"/>
</dbReference>
<comment type="caution">
    <text evidence="2">The sequence shown here is derived from an EMBL/GenBank/DDBJ whole genome shotgun (WGS) entry which is preliminary data.</text>
</comment>
<name>A0A7K1KVN0_9ACTN</name>
<gene>
    <name evidence="2" type="ORF">GNZ18_05770</name>
</gene>
<accession>A0A7K1KVN0</accession>
<proteinExistence type="predicted"/>
<dbReference type="PANTHER" id="PTHR43441">
    <property type="entry name" value="RIBOSOMAL-PROTEIN-SERINE ACETYLTRANSFERASE"/>
    <property type="match status" value="1"/>
</dbReference>
<dbReference type="GO" id="GO:0005737">
    <property type="term" value="C:cytoplasm"/>
    <property type="evidence" value="ECO:0007669"/>
    <property type="project" value="TreeGrafter"/>
</dbReference>
<dbReference type="PROSITE" id="PS51186">
    <property type="entry name" value="GNAT"/>
    <property type="match status" value="1"/>
</dbReference>
<dbReference type="GO" id="GO:0008999">
    <property type="term" value="F:protein-N-terminal-alanine acetyltransferase activity"/>
    <property type="evidence" value="ECO:0007669"/>
    <property type="project" value="TreeGrafter"/>
</dbReference>
<reference evidence="2 3" key="1">
    <citation type="submission" date="2019-11" db="EMBL/GenBank/DDBJ databases">
        <authorList>
            <person name="Cao P."/>
        </authorList>
    </citation>
    <scope>NUCLEOTIDE SEQUENCE [LARGE SCALE GENOMIC DNA]</scope>
    <source>
        <strain evidence="2 3">NEAU-AAG5</strain>
    </source>
</reference>
<dbReference type="EMBL" id="WOFH01000002">
    <property type="protein sequence ID" value="MUN36107.1"/>
    <property type="molecule type" value="Genomic_DNA"/>
</dbReference>
<feature type="domain" description="N-acetyltransferase" evidence="1">
    <location>
        <begin position="8"/>
        <end position="167"/>
    </location>
</feature>
<evidence type="ECO:0000313" key="3">
    <source>
        <dbReference type="Proteomes" id="UP000432015"/>
    </source>
</evidence>
<dbReference type="InterPro" id="IPR051908">
    <property type="entry name" value="Ribosomal_N-acetyltransferase"/>
</dbReference>
<organism evidence="2 3">
    <name type="scientific">Actinomadura litoris</name>
    <dbReference type="NCBI Taxonomy" id="2678616"/>
    <lineage>
        <taxon>Bacteria</taxon>
        <taxon>Bacillati</taxon>
        <taxon>Actinomycetota</taxon>
        <taxon>Actinomycetes</taxon>
        <taxon>Streptosporangiales</taxon>
        <taxon>Thermomonosporaceae</taxon>
        <taxon>Actinomadura</taxon>
    </lineage>
</organism>
<dbReference type="Gene3D" id="3.40.630.30">
    <property type="match status" value="1"/>
</dbReference>
<evidence type="ECO:0000313" key="2">
    <source>
        <dbReference type="EMBL" id="MUN36107.1"/>
    </source>
</evidence>
<dbReference type="CDD" id="cd04301">
    <property type="entry name" value="NAT_SF"/>
    <property type="match status" value="1"/>
</dbReference>
<dbReference type="GO" id="GO:1990189">
    <property type="term" value="F:protein N-terminal-serine acetyltransferase activity"/>
    <property type="evidence" value="ECO:0007669"/>
    <property type="project" value="TreeGrafter"/>
</dbReference>
<dbReference type="AlphaFoldDB" id="A0A7K1KVN0"/>
<protein>
    <submittedName>
        <fullName evidence="2">GNAT family N-acetyltransferase</fullName>
    </submittedName>
</protein>
<dbReference type="InterPro" id="IPR000182">
    <property type="entry name" value="GNAT_dom"/>
</dbReference>
<evidence type="ECO:0000259" key="1">
    <source>
        <dbReference type="PROSITE" id="PS51186"/>
    </source>
</evidence>
<dbReference type="PANTHER" id="PTHR43441:SF6">
    <property type="entry name" value="N-ACETYLTRANSFERASE DOMAIN-CONTAINING PROTEIN"/>
    <property type="match status" value="1"/>
</dbReference>
<dbReference type="InterPro" id="IPR016181">
    <property type="entry name" value="Acyl_CoA_acyltransferase"/>
</dbReference>
<dbReference type="RefSeq" id="WP_156215054.1">
    <property type="nucleotide sequence ID" value="NZ_WOFH01000002.1"/>
</dbReference>
<dbReference type="SUPFAM" id="SSF55729">
    <property type="entry name" value="Acyl-CoA N-acyltransferases (Nat)"/>
    <property type="match status" value="1"/>
</dbReference>
<keyword evidence="2" id="KW-0808">Transferase</keyword>
<dbReference type="Proteomes" id="UP000432015">
    <property type="component" value="Unassembled WGS sequence"/>
</dbReference>